<sequence length="278" mass="30905">MLEERAFAFPCGGDWLYGILSQSARPARRGVLIVVGGPQYRAGSHRQFTLLARSLAAAGIPAMRFDYRGMGDSEGGMRHFESVNDDIRAAIDRFVAESPALEEIVLWGLCDGASAAAMYAPGDQRVRALALLNPWVRTEEGAARATFRHYYGARVLERAFWAKVLDGRFEYRAAMASFAALARKALGVGQRDDVAMTLPERMHAALRSFQGEVLIMLSGADLTAQEFADLASTRAWEKLLGESRFTHYTLPKADHTCSRREWHDQIVEWTCAWSAVRS</sequence>
<dbReference type="InterPro" id="IPR053145">
    <property type="entry name" value="AB_hydrolase_Est10"/>
</dbReference>
<dbReference type="InterPro" id="IPR029058">
    <property type="entry name" value="AB_hydrolase_fold"/>
</dbReference>
<feature type="domain" description="Serine aminopeptidase S33" evidence="1">
    <location>
        <begin position="44"/>
        <end position="144"/>
    </location>
</feature>
<dbReference type="EMBL" id="JANUGV010000005">
    <property type="protein sequence ID" value="MCS0609987.1"/>
    <property type="molecule type" value="Genomic_DNA"/>
</dbReference>
<dbReference type="Gene3D" id="3.40.50.1820">
    <property type="entry name" value="alpha/beta hydrolase"/>
    <property type="match status" value="1"/>
</dbReference>
<dbReference type="PANTHER" id="PTHR43265">
    <property type="entry name" value="ESTERASE ESTD"/>
    <property type="match status" value="1"/>
</dbReference>
<proteinExistence type="predicted"/>
<dbReference type="Proteomes" id="UP001205861">
    <property type="component" value="Unassembled WGS sequence"/>
</dbReference>
<comment type="caution">
    <text evidence="2">The sequence shown here is derived from an EMBL/GenBank/DDBJ whole genome shotgun (WGS) entry which is preliminary data.</text>
</comment>
<dbReference type="NCBIfam" id="TIGR03100">
    <property type="entry name" value="hydr1_PEP"/>
    <property type="match status" value="1"/>
</dbReference>
<dbReference type="GO" id="GO:0016787">
    <property type="term" value="F:hydrolase activity"/>
    <property type="evidence" value="ECO:0007669"/>
    <property type="project" value="UniProtKB-KW"/>
</dbReference>
<keyword evidence="3" id="KW-1185">Reference proteome</keyword>
<protein>
    <submittedName>
        <fullName evidence="2">Hydrolase 1, exosortase A system-associated</fullName>
    </submittedName>
</protein>
<name>A0ABT2BN98_9BURK</name>
<dbReference type="RefSeq" id="WP_258857605.1">
    <property type="nucleotide sequence ID" value="NZ_JANUGV010000005.1"/>
</dbReference>
<evidence type="ECO:0000313" key="3">
    <source>
        <dbReference type="Proteomes" id="UP001205861"/>
    </source>
</evidence>
<organism evidence="2 3">
    <name type="scientific">Massilia solisilvae</name>
    <dbReference type="NCBI Taxonomy" id="1811225"/>
    <lineage>
        <taxon>Bacteria</taxon>
        <taxon>Pseudomonadati</taxon>
        <taxon>Pseudomonadota</taxon>
        <taxon>Betaproteobacteria</taxon>
        <taxon>Burkholderiales</taxon>
        <taxon>Oxalobacteraceae</taxon>
        <taxon>Telluria group</taxon>
        <taxon>Massilia</taxon>
    </lineage>
</organism>
<dbReference type="InterPro" id="IPR017531">
    <property type="entry name" value="Hydrolase-1_PEP"/>
</dbReference>
<dbReference type="InterPro" id="IPR022742">
    <property type="entry name" value="Hydrolase_4"/>
</dbReference>
<keyword evidence="2" id="KW-0378">Hydrolase</keyword>
<gene>
    <name evidence="2" type="ORF">NX773_17615</name>
</gene>
<evidence type="ECO:0000313" key="2">
    <source>
        <dbReference type="EMBL" id="MCS0609987.1"/>
    </source>
</evidence>
<dbReference type="Pfam" id="PF12146">
    <property type="entry name" value="Hydrolase_4"/>
    <property type="match status" value="1"/>
</dbReference>
<evidence type="ECO:0000259" key="1">
    <source>
        <dbReference type="Pfam" id="PF12146"/>
    </source>
</evidence>
<accession>A0ABT2BN98</accession>
<dbReference type="SUPFAM" id="SSF53474">
    <property type="entry name" value="alpha/beta-Hydrolases"/>
    <property type="match status" value="1"/>
</dbReference>
<reference evidence="2 3" key="1">
    <citation type="submission" date="2022-08" db="EMBL/GenBank/DDBJ databases">
        <title>Reclassification of Massilia species as members of the genera Telluria, Duganella, Pseudoduganella, Mokoshia gen. nov. and Zemynaea gen. nov. using orthogonal and non-orthogonal genome-based approaches.</title>
        <authorList>
            <person name="Bowman J.P."/>
        </authorList>
    </citation>
    <scope>NUCLEOTIDE SEQUENCE [LARGE SCALE GENOMIC DNA]</scope>
    <source>
        <strain evidence="2 3">JCM 31607</strain>
    </source>
</reference>
<dbReference type="PANTHER" id="PTHR43265:SF1">
    <property type="entry name" value="ESTERASE ESTD"/>
    <property type="match status" value="1"/>
</dbReference>